<dbReference type="Pfam" id="PF10844">
    <property type="entry name" value="DUF2577"/>
    <property type="match status" value="1"/>
</dbReference>
<reference evidence="1 2" key="1">
    <citation type="submission" date="2014-02" db="EMBL/GenBank/DDBJ databases">
        <title>Draft genome sequence of Lysinibacillus boronitolerans NBRC 103108.</title>
        <authorList>
            <person name="Zhang F."/>
            <person name="Wang G."/>
            <person name="Zhang L."/>
        </authorList>
    </citation>
    <scope>NUCLEOTIDE SEQUENCE [LARGE SCALE GENOMIC DNA]</scope>
    <source>
        <strain evidence="1 2">NBRC 103108</strain>
    </source>
</reference>
<dbReference type="Proteomes" id="UP000030487">
    <property type="component" value="Unassembled WGS sequence"/>
</dbReference>
<dbReference type="InterPro" id="IPR022555">
    <property type="entry name" value="DUF2577"/>
</dbReference>
<gene>
    <name evidence="1" type="ORF">CD31_01245</name>
</gene>
<dbReference type="EMBL" id="JPVR01000050">
    <property type="protein sequence ID" value="KGR89219.1"/>
    <property type="molecule type" value="Genomic_DNA"/>
</dbReference>
<keyword evidence="2" id="KW-1185">Reference proteome</keyword>
<evidence type="ECO:0008006" key="3">
    <source>
        <dbReference type="Google" id="ProtNLM"/>
    </source>
</evidence>
<evidence type="ECO:0000313" key="2">
    <source>
        <dbReference type="Proteomes" id="UP000030487"/>
    </source>
</evidence>
<sequence>MMSLLDLIKTTAMAAFQASNPVNIVVGEVIESKPLKIEVHSKLILTDEFLLVAEHLTRHERIVSLAYEDAQNFSSGRMGDSLKQASSSRKNIGESAPNPYEKYEMKYAKFIYEDGLKIGDKVVLHRVQGGQKYFVSDRYKEGDSVW</sequence>
<evidence type="ECO:0000313" key="1">
    <source>
        <dbReference type="EMBL" id="KGR89219.1"/>
    </source>
</evidence>
<comment type="caution">
    <text evidence="1">The sequence shown here is derived from an EMBL/GenBank/DDBJ whole genome shotgun (WGS) entry which is preliminary data.</text>
</comment>
<organism evidence="1 2">
    <name type="scientific">Lysinibacillus boronitolerans JCM 21713 = 10a = NBRC 103108</name>
    <dbReference type="NCBI Taxonomy" id="1294264"/>
    <lineage>
        <taxon>Bacteria</taxon>
        <taxon>Bacillati</taxon>
        <taxon>Bacillota</taxon>
        <taxon>Bacilli</taxon>
        <taxon>Bacillales</taxon>
        <taxon>Bacillaceae</taxon>
        <taxon>Lysinibacillus</taxon>
    </lineage>
</organism>
<accession>A0ABR4Y4W6</accession>
<name>A0ABR4Y4W6_9BACI</name>
<protein>
    <recommendedName>
        <fullName evidence="3">DUF2577 domain-containing protein</fullName>
    </recommendedName>
</protein>
<proteinExistence type="predicted"/>